<dbReference type="Gene3D" id="1.10.8.60">
    <property type="match status" value="1"/>
</dbReference>
<dbReference type="InterPro" id="IPR012763">
    <property type="entry name" value="DNA_pol_III_sug/sutau_N"/>
</dbReference>
<evidence type="ECO:0000256" key="5">
    <source>
        <dbReference type="ARBA" id="ARBA00022840"/>
    </source>
</evidence>
<dbReference type="CDD" id="cd18137">
    <property type="entry name" value="HLD_clamp_pol_III_gamma_tau"/>
    <property type="match status" value="1"/>
</dbReference>
<dbReference type="SUPFAM" id="SSF52540">
    <property type="entry name" value="P-loop containing nucleoside triphosphate hydrolases"/>
    <property type="match status" value="1"/>
</dbReference>
<comment type="subunit">
    <text evidence="8">DNA polymerase III contains a core (composed of alpha, epsilon and theta chains) that associates with a tau subunit. This core dimerizes to form the POLIII' complex. PolIII' associates with the gamma complex (composed of gamma, delta, delta', psi and chi chains) and with the beta chain to form the complete DNA polymerase III complex.</text>
</comment>
<keyword evidence="5 8" id="KW-0067">ATP-binding</keyword>
<comment type="catalytic activity">
    <reaction evidence="7 8">
        <text>DNA(n) + a 2'-deoxyribonucleoside 5'-triphosphate = DNA(n+1) + diphosphate</text>
        <dbReference type="Rhea" id="RHEA:22508"/>
        <dbReference type="Rhea" id="RHEA-COMP:17339"/>
        <dbReference type="Rhea" id="RHEA-COMP:17340"/>
        <dbReference type="ChEBI" id="CHEBI:33019"/>
        <dbReference type="ChEBI" id="CHEBI:61560"/>
        <dbReference type="ChEBI" id="CHEBI:173112"/>
        <dbReference type="EC" id="2.7.7.7"/>
    </reaction>
</comment>
<keyword evidence="8" id="KW-0548">Nucleotidyltransferase</keyword>
<dbReference type="InterPro" id="IPR003593">
    <property type="entry name" value="AAA+_ATPase"/>
</dbReference>
<dbReference type="Pfam" id="PF13177">
    <property type="entry name" value="DNA_pol3_delta2"/>
    <property type="match status" value="2"/>
</dbReference>
<keyword evidence="8" id="KW-0235">DNA replication</keyword>
<evidence type="ECO:0000256" key="1">
    <source>
        <dbReference type="ARBA" id="ARBA00006360"/>
    </source>
</evidence>
<dbReference type="Gene3D" id="1.20.272.10">
    <property type="match status" value="1"/>
</dbReference>
<dbReference type="GO" id="GO:0046872">
    <property type="term" value="F:metal ion binding"/>
    <property type="evidence" value="ECO:0007669"/>
    <property type="project" value="UniProtKB-KW"/>
</dbReference>
<keyword evidence="4" id="KW-0862">Zinc</keyword>
<evidence type="ECO:0000256" key="8">
    <source>
        <dbReference type="RuleBase" id="RU364063"/>
    </source>
</evidence>
<protein>
    <recommendedName>
        <fullName evidence="8">DNA polymerase III subunit gamma/tau</fullName>
        <ecNumber evidence="8">2.7.7.7</ecNumber>
    </recommendedName>
</protein>
<dbReference type="InterPro" id="IPR027417">
    <property type="entry name" value="P-loop_NTPase"/>
</dbReference>
<dbReference type="SMART" id="SM00382">
    <property type="entry name" value="AAA"/>
    <property type="match status" value="1"/>
</dbReference>
<name>A0A1G2MLG4_9BACT</name>
<dbReference type="InterPro" id="IPR050238">
    <property type="entry name" value="DNA_Rep/Repair_Clamp_Loader"/>
</dbReference>
<comment type="similarity">
    <text evidence="1 8">Belongs to the DnaX/STICHEL family.</text>
</comment>
<evidence type="ECO:0000313" key="11">
    <source>
        <dbReference type="Proteomes" id="UP000178413"/>
    </source>
</evidence>
<dbReference type="Gene3D" id="3.40.50.300">
    <property type="entry name" value="P-loop containing nucleotide triphosphate hydrolases"/>
    <property type="match status" value="1"/>
</dbReference>
<keyword evidence="3 8" id="KW-0547">Nucleotide-binding</keyword>
<feature type="domain" description="AAA+ ATPase" evidence="9">
    <location>
        <begin position="37"/>
        <end position="158"/>
    </location>
</feature>
<dbReference type="STRING" id="1802308.A3D50_01610"/>
<dbReference type="AlphaFoldDB" id="A0A1G2MLG4"/>
<comment type="caution">
    <text evidence="10">The sequence shown here is derived from an EMBL/GenBank/DDBJ whole genome shotgun (WGS) entry which is preliminary data.</text>
</comment>
<proteinExistence type="inferred from homology"/>
<dbReference type="EMBL" id="MHRM01000013">
    <property type="protein sequence ID" value="OHA24039.1"/>
    <property type="molecule type" value="Genomic_DNA"/>
</dbReference>
<dbReference type="NCBIfam" id="TIGR02397">
    <property type="entry name" value="dnaX_nterm"/>
    <property type="match status" value="1"/>
</dbReference>
<comment type="function">
    <text evidence="8">DNA polymerase III is a complex, multichain enzyme responsible for most of the replicative synthesis in bacteria. This DNA polymerase also exhibits 3' to 5' exonuclease activity.</text>
</comment>
<keyword evidence="2" id="KW-0479">Metal-binding</keyword>
<evidence type="ECO:0000256" key="3">
    <source>
        <dbReference type="ARBA" id="ARBA00022741"/>
    </source>
</evidence>
<dbReference type="PANTHER" id="PTHR11669:SF0">
    <property type="entry name" value="PROTEIN STICHEL-LIKE 2"/>
    <property type="match status" value="1"/>
</dbReference>
<dbReference type="Proteomes" id="UP000178413">
    <property type="component" value="Unassembled WGS sequence"/>
</dbReference>
<dbReference type="GO" id="GO:0006261">
    <property type="term" value="P:DNA-templated DNA replication"/>
    <property type="evidence" value="ECO:0007669"/>
    <property type="project" value="TreeGrafter"/>
</dbReference>
<evidence type="ECO:0000313" key="10">
    <source>
        <dbReference type="EMBL" id="OHA24039.1"/>
    </source>
</evidence>
<keyword evidence="6 8" id="KW-0239">DNA-directed DNA polymerase</keyword>
<dbReference type="GO" id="GO:0005524">
    <property type="term" value="F:ATP binding"/>
    <property type="evidence" value="ECO:0007669"/>
    <property type="project" value="UniProtKB-KW"/>
</dbReference>
<evidence type="ECO:0000259" key="9">
    <source>
        <dbReference type="SMART" id="SM00382"/>
    </source>
</evidence>
<sequence length="342" mass="37539">MSSTVLYRKHRPSSWREVIGQDHIVKLLADSVNSGKISHAYLFSGSRGTGKTSVARILAQSLKISIEDITEIDAASNRGIDDIKALREHVSVLPFSSKYKVYIIDEVHMLSKDAWNALLKTLEEPPAHVIFILATTELAKVPDTIISRCQAFVFRKPSRDLLRTHLEEIAIKEKYTLDPGAADLIALLSEGSFRDALGILEQVMASVTGSKISRQDVESVTGAPRAELANRFIEGLLAKDSEVSLGALAQAEKLGVSMTTFMTLILETARSILLVQHAPNLSQTVQDRVSADDWSFISAQARLKVMTPSTLVILLESAEALKRAAIEVLPIELAVVRITEKM</sequence>
<gene>
    <name evidence="8" type="primary">dnaX</name>
    <name evidence="10" type="ORF">A3D50_01610</name>
</gene>
<evidence type="ECO:0000256" key="6">
    <source>
        <dbReference type="ARBA" id="ARBA00022932"/>
    </source>
</evidence>
<evidence type="ECO:0000256" key="2">
    <source>
        <dbReference type="ARBA" id="ARBA00022723"/>
    </source>
</evidence>
<dbReference type="CDD" id="cd00009">
    <property type="entry name" value="AAA"/>
    <property type="match status" value="1"/>
</dbReference>
<organism evidence="10 11">
    <name type="scientific">Candidatus Taylorbacteria bacterium RIFCSPHIGHO2_02_FULL_44_12</name>
    <dbReference type="NCBI Taxonomy" id="1802308"/>
    <lineage>
        <taxon>Bacteria</taxon>
        <taxon>Candidatus Tayloriibacteriota</taxon>
    </lineage>
</organism>
<reference evidence="10 11" key="1">
    <citation type="journal article" date="2016" name="Nat. Commun.">
        <title>Thousands of microbial genomes shed light on interconnected biogeochemical processes in an aquifer system.</title>
        <authorList>
            <person name="Anantharaman K."/>
            <person name="Brown C.T."/>
            <person name="Hug L.A."/>
            <person name="Sharon I."/>
            <person name="Castelle C.J."/>
            <person name="Probst A.J."/>
            <person name="Thomas B.C."/>
            <person name="Singh A."/>
            <person name="Wilkins M.J."/>
            <person name="Karaoz U."/>
            <person name="Brodie E.L."/>
            <person name="Williams K.H."/>
            <person name="Hubbard S.S."/>
            <person name="Banfield J.F."/>
        </authorList>
    </citation>
    <scope>NUCLEOTIDE SEQUENCE [LARGE SCALE GENOMIC DNA]</scope>
</reference>
<dbReference type="InterPro" id="IPR045085">
    <property type="entry name" value="HLD_clamp_pol_III_gamma_tau"/>
</dbReference>
<dbReference type="GO" id="GO:0003887">
    <property type="term" value="F:DNA-directed DNA polymerase activity"/>
    <property type="evidence" value="ECO:0007669"/>
    <property type="project" value="UniProtKB-KW"/>
</dbReference>
<dbReference type="PANTHER" id="PTHR11669">
    <property type="entry name" value="REPLICATION FACTOR C / DNA POLYMERASE III GAMMA-TAU SUBUNIT"/>
    <property type="match status" value="1"/>
</dbReference>
<dbReference type="EC" id="2.7.7.7" evidence="8"/>
<dbReference type="Pfam" id="PF22608">
    <property type="entry name" value="DNAX_ATPase_lid"/>
    <property type="match status" value="1"/>
</dbReference>
<keyword evidence="8" id="KW-0808">Transferase</keyword>
<evidence type="ECO:0000256" key="4">
    <source>
        <dbReference type="ARBA" id="ARBA00022833"/>
    </source>
</evidence>
<accession>A0A1G2MLG4</accession>
<evidence type="ECO:0000256" key="7">
    <source>
        <dbReference type="ARBA" id="ARBA00049244"/>
    </source>
</evidence>
<dbReference type="GO" id="GO:0009360">
    <property type="term" value="C:DNA polymerase III complex"/>
    <property type="evidence" value="ECO:0007669"/>
    <property type="project" value="InterPro"/>
</dbReference>